<sequence length="90" mass="10348">MNPHAKSLNERLRTLISLFGNAYRDYCRTEPSFTPSLSLLKPPPATYSVNPATFTHNIFDALWFIWFIGIFEFISGLHDAGILPVWFFIP</sequence>
<feature type="transmembrane region" description="Helical" evidence="1">
    <location>
        <begin position="63"/>
        <end position="89"/>
    </location>
</feature>
<evidence type="ECO:0000313" key="3">
    <source>
        <dbReference type="Proteomes" id="UP001062263"/>
    </source>
</evidence>
<dbReference type="RefSeq" id="WP_215435162.1">
    <property type="nucleotide sequence ID" value="NZ_AP025943.1"/>
</dbReference>
<protein>
    <submittedName>
        <fullName evidence="2">Uncharacterized protein</fullName>
    </submittedName>
</protein>
<proteinExistence type="predicted"/>
<evidence type="ECO:0000256" key="1">
    <source>
        <dbReference type="SAM" id="Phobius"/>
    </source>
</evidence>
<accession>A0ABM7ZGM0</accession>
<dbReference type="EMBL" id="AP025943">
    <property type="protein sequence ID" value="BDL43849.1"/>
    <property type="molecule type" value="Genomic_DNA"/>
</dbReference>
<keyword evidence="1" id="KW-0812">Transmembrane</keyword>
<keyword evidence="1" id="KW-1133">Transmembrane helix</keyword>
<dbReference type="Proteomes" id="UP001062263">
    <property type="component" value="Chromosome"/>
</dbReference>
<evidence type="ECO:0000313" key="2">
    <source>
        <dbReference type="EMBL" id="BDL43849.1"/>
    </source>
</evidence>
<gene>
    <name evidence="2" type="ORF">Abiwalacus_14230</name>
</gene>
<name>A0ABM7ZGM0_9BACT</name>
<reference evidence="2" key="1">
    <citation type="submission" date="2022-06" db="EMBL/GenBank/DDBJ databases">
        <title>Akkermansia biwalacus sp. nov., an anaerobic mucin-degrading bacterium isolated from human intestine.</title>
        <authorList>
            <person name="Kobayashi Y."/>
            <person name="Inoue S."/>
            <person name="Kawahara T."/>
            <person name="Kohda N."/>
        </authorList>
    </citation>
    <scope>NUCLEOTIDE SEQUENCE</scope>
    <source>
        <strain evidence="2">WON2089</strain>
    </source>
</reference>
<keyword evidence="1" id="KW-0472">Membrane</keyword>
<organism evidence="2 3">
    <name type="scientific">Akkermansia biwaensis</name>
    <dbReference type="NCBI Taxonomy" id="2946555"/>
    <lineage>
        <taxon>Bacteria</taxon>
        <taxon>Pseudomonadati</taxon>
        <taxon>Verrucomicrobiota</taxon>
        <taxon>Verrucomicrobiia</taxon>
        <taxon>Verrucomicrobiales</taxon>
        <taxon>Akkermansiaceae</taxon>
        <taxon>Akkermansia</taxon>
    </lineage>
</organism>
<keyword evidence="3" id="KW-1185">Reference proteome</keyword>